<evidence type="ECO:0000313" key="2">
    <source>
        <dbReference type="Proteomes" id="UP000789525"/>
    </source>
</evidence>
<sequence length="138" mass="15145">GPSKFKTPAPIGFSGAFGKAQFNGRQTDMKPSYQSHLDTLVDVAGLHISNPGKEKEAVEDEKEIHKDDPASLGGSQISAQLIDLSVRLGKWAEALEVLGEENPFRDTGTFHAYPLVSTDMVQVRMVLMSQIEMEESRQ</sequence>
<protein>
    <submittedName>
        <fullName evidence="1">7308_t:CDS:1</fullName>
    </submittedName>
</protein>
<comment type="caution">
    <text evidence="1">The sequence shown here is derived from an EMBL/GenBank/DDBJ whole genome shotgun (WGS) entry which is preliminary data.</text>
</comment>
<proteinExistence type="predicted"/>
<dbReference type="Proteomes" id="UP000789525">
    <property type="component" value="Unassembled WGS sequence"/>
</dbReference>
<keyword evidence="2" id="KW-1185">Reference proteome</keyword>
<reference evidence="1" key="1">
    <citation type="submission" date="2021-06" db="EMBL/GenBank/DDBJ databases">
        <authorList>
            <person name="Kallberg Y."/>
            <person name="Tangrot J."/>
            <person name="Rosling A."/>
        </authorList>
    </citation>
    <scope>NUCLEOTIDE SEQUENCE</scope>
    <source>
        <strain evidence="1">CL356</strain>
    </source>
</reference>
<feature type="non-terminal residue" evidence="1">
    <location>
        <position position="1"/>
    </location>
</feature>
<dbReference type="EMBL" id="CAJVPT010064764">
    <property type="protein sequence ID" value="CAG8770824.1"/>
    <property type="molecule type" value="Genomic_DNA"/>
</dbReference>
<gene>
    <name evidence="1" type="ORF">ACOLOM_LOCUS13775</name>
</gene>
<name>A0ACA9QZZ3_9GLOM</name>
<accession>A0ACA9QZZ3</accession>
<evidence type="ECO:0000313" key="1">
    <source>
        <dbReference type="EMBL" id="CAG8770824.1"/>
    </source>
</evidence>
<feature type="non-terminal residue" evidence="1">
    <location>
        <position position="138"/>
    </location>
</feature>
<organism evidence="1 2">
    <name type="scientific">Acaulospora colombiana</name>
    <dbReference type="NCBI Taxonomy" id="27376"/>
    <lineage>
        <taxon>Eukaryota</taxon>
        <taxon>Fungi</taxon>
        <taxon>Fungi incertae sedis</taxon>
        <taxon>Mucoromycota</taxon>
        <taxon>Glomeromycotina</taxon>
        <taxon>Glomeromycetes</taxon>
        <taxon>Diversisporales</taxon>
        <taxon>Acaulosporaceae</taxon>
        <taxon>Acaulospora</taxon>
    </lineage>
</organism>